<organism evidence="1">
    <name type="scientific">Glycine max</name>
    <name type="common">Soybean</name>
    <name type="synonym">Glycine hispida</name>
    <dbReference type="NCBI Taxonomy" id="3847"/>
    <lineage>
        <taxon>Eukaryota</taxon>
        <taxon>Viridiplantae</taxon>
        <taxon>Streptophyta</taxon>
        <taxon>Embryophyta</taxon>
        <taxon>Tracheophyta</taxon>
        <taxon>Spermatophyta</taxon>
        <taxon>Magnoliopsida</taxon>
        <taxon>eudicotyledons</taxon>
        <taxon>Gunneridae</taxon>
        <taxon>Pentapetalae</taxon>
        <taxon>rosids</taxon>
        <taxon>fabids</taxon>
        <taxon>Fabales</taxon>
        <taxon>Fabaceae</taxon>
        <taxon>Papilionoideae</taxon>
        <taxon>50 kb inversion clade</taxon>
        <taxon>NPAAA clade</taxon>
        <taxon>indigoferoid/millettioid clade</taxon>
        <taxon>Phaseoleae</taxon>
        <taxon>Glycine</taxon>
        <taxon>Glycine subgen. Soja</taxon>
    </lineage>
</organism>
<gene>
    <name evidence="1" type="ORF">GLYMA_03G072200</name>
</gene>
<dbReference type="EnsemblPlants" id="KRH65949">
    <property type="protein sequence ID" value="KRH65949"/>
    <property type="gene ID" value="GLYMA_03G072200"/>
</dbReference>
<evidence type="ECO:0000313" key="1">
    <source>
        <dbReference type="EMBL" id="KRH65949.1"/>
    </source>
</evidence>
<dbReference type="Gramene" id="KRH65949">
    <property type="protein sequence ID" value="KRH65949"/>
    <property type="gene ID" value="GLYMA_03G072200"/>
</dbReference>
<sequence>MVFKVSTWNIGFLHGGNFSCTLLQYYLPSRFENFRD</sequence>
<reference evidence="1" key="3">
    <citation type="submission" date="2018-07" db="EMBL/GenBank/DDBJ databases">
        <title>WGS assembly of Glycine max.</title>
        <authorList>
            <person name="Schmutz J."/>
            <person name="Cannon S."/>
            <person name="Schlueter J."/>
            <person name="Ma J."/>
            <person name="Mitros T."/>
            <person name="Nelson W."/>
            <person name="Hyten D."/>
            <person name="Song Q."/>
            <person name="Thelen J."/>
            <person name="Cheng J."/>
            <person name="Xu D."/>
            <person name="Hellsten U."/>
            <person name="May G."/>
            <person name="Yu Y."/>
            <person name="Sakurai T."/>
            <person name="Umezawa T."/>
            <person name="Bhattacharyya M."/>
            <person name="Sandhu D."/>
            <person name="Valliyodan B."/>
            <person name="Lindquist E."/>
            <person name="Peto M."/>
            <person name="Grant D."/>
            <person name="Shu S."/>
            <person name="Goodstein D."/>
            <person name="Barry K."/>
            <person name="Futrell-Griggs M."/>
            <person name="Abernathy B."/>
            <person name="Du J."/>
            <person name="Tian Z."/>
            <person name="Zhu L."/>
            <person name="Gill N."/>
            <person name="Joshi T."/>
            <person name="Libault M."/>
            <person name="Sethuraman A."/>
            <person name="Zhang X."/>
            <person name="Shinozaki K."/>
            <person name="Nguyen H."/>
            <person name="Wing R."/>
            <person name="Cregan P."/>
            <person name="Specht J."/>
            <person name="Grimwood J."/>
            <person name="Rokhsar D."/>
            <person name="Stacey G."/>
            <person name="Shoemaker R."/>
            <person name="Jackson S."/>
        </authorList>
    </citation>
    <scope>NUCLEOTIDE SEQUENCE</scope>
    <source>
        <tissue evidence="1">Callus</tissue>
    </source>
</reference>
<proteinExistence type="predicted"/>
<evidence type="ECO:0000313" key="2">
    <source>
        <dbReference type="EnsemblPlants" id="KRH65949"/>
    </source>
</evidence>
<keyword evidence="3" id="KW-1185">Reference proteome</keyword>
<reference evidence="1 2" key="1">
    <citation type="journal article" date="2010" name="Nature">
        <title>Genome sequence of the palaeopolyploid soybean.</title>
        <authorList>
            <person name="Schmutz J."/>
            <person name="Cannon S.B."/>
            <person name="Schlueter J."/>
            <person name="Ma J."/>
            <person name="Mitros T."/>
            <person name="Nelson W."/>
            <person name="Hyten D.L."/>
            <person name="Song Q."/>
            <person name="Thelen J.J."/>
            <person name="Cheng J."/>
            <person name="Xu D."/>
            <person name="Hellsten U."/>
            <person name="May G.D."/>
            <person name="Yu Y."/>
            <person name="Sakurai T."/>
            <person name="Umezawa T."/>
            <person name="Bhattacharyya M.K."/>
            <person name="Sandhu D."/>
            <person name="Valliyodan B."/>
            <person name="Lindquist E."/>
            <person name="Peto M."/>
            <person name="Grant D."/>
            <person name="Shu S."/>
            <person name="Goodstein D."/>
            <person name="Barry K."/>
            <person name="Futrell-Griggs M."/>
            <person name="Abernathy B."/>
            <person name="Du J."/>
            <person name="Tian Z."/>
            <person name="Zhu L."/>
            <person name="Gill N."/>
            <person name="Joshi T."/>
            <person name="Libault M."/>
            <person name="Sethuraman A."/>
            <person name="Zhang X.-C."/>
            <person name="Shinozaki K."/>
            <person name="Nguyen H.T."/>
            <person name="Wing R.A."/>
            <person name="Cregan P."/>
            <person name="Specht J."/>
            <person name="Grimwood J."/>
            <person name="Rokhsar D."/>
            <person name="Stacey G."/>
            <person name="Shoemaker R.C."/>
            <person name="Jackson S.A."/>
        </authorList>
    </citation>
    <scope>NUCLEOTIDE SEQUENCE</scope>
    <source>
        <strain evidence="2">cv. Williams 82</strain>
        <tissue evidence="1">Callus</tissue>
    </source>
</reference>
<dbReference type="AlphaFoldDB" id="A0A0R0KFP9"/>
<dbReference type="InParanoid" id="A0A0R0KFP9"/>
<reference evidence="2" key="2">
    <citation type="submission" date="2018-02" db="UniProtKB">
        <authorList>
            <consortium name="EnsemblPlants"/>
        </authorList>
    </citation>
    <scope>IDENTIFICATION</scope>
    <source>
        <strain evidence="2">Williams 82</strain>
    </source>
</reference>
<dbReference type="EMBL" id="CM000836">
    <property type="protein sequence ID" value="KRH65949.1"/>
    <property type="molecule type" value="Genomic_DNA"/>
</dbReference>
<accession>A0A0R0KFP9</accession>
<name>A0A0R0KFP9_SOYBN</name>
<dbReference type="Proteomes" id="UP000008827">
    <property type="component" value="Chromosome 3"/>
</dbReference>
<evidence type="ECO:0000313" key="3">
    <source>
        <dbReference type="Proteomes" id="UP000008827"/>
    </source>
</evidence>
<protein>
    <submittedName>
        <fullName evidence="1 2">Uncharacterized protein</fullName>
    </submittedName>
</protein>